<dbReference type="Proteomes" id="UP000287547">
    <property type="component" value="Unassembled WGS sequence"/>
</dbReference>
<name>A0A428XWI2_KIBAR</name>
<dbReference type="Pfam" id="PF00805">
    <property type="entry name" value="Pentapeptide"/>
    <property type="match status" value="1"/>
</dbReference>
<dbReference type="InterPro" id="IPR001646">
    <property type="entry name" value="5peptide_repeat"/>
</dbReference>
<organism evidence="1 2">
    <name type="scientific">Kibdelosporangium aridum</name>
    <dbReference type="NCBI Taxonomy" id="2030"/>
    <lineage>
        <taxon>Bacteria</taxon>
        <taxon>Bacillati</taxon>
        <taxon>Actinomycetota</taxon>
        <taxon>Actinomycetes</taxon>
        <taxon>Pseudonocardiales</taxon>
        <taxon>Pseudonocardiaceae</taxon>
        <taxon>Kibdelosporangium</taxon>
    </lineage>
</organism>
<evidence type="ECO:0008006" key="3">
    <source>
        <dbReference type="Google" id="ProtNLM"/>
    </source>
</evidence>
<dbReference type="AlphaFoldDB" id="A0A428XWI2"/>
<accession>A0A428XWI2</accession>
<dbReference type="PANTHER" id="PTHR14136:SF17">
    <property type="entry name" value="BTB_POZ DOMAIN-CONTAINING PROTEIN KCTD9"/>
    <property type="match status" value="1"/>
</dbReference>
<dbReference type="EMBL" id="QHKI01000132">
    <property type="protein sequence ID" value="RSM59634.1"/>
    <property type="molecule type" value="Genomic_DNA"/>
</dbReference>
<dbReference type="InterPro" id="IPR051082">
    <property type="entry name" value="Pentapeptide-BTB/POZ_domain"/>
</dbReference>
<protein>
    <recommendedName>
        <fullName evidence="3">Pentapeptide repeat-containing protein</fullName>
    </recommendedName>
</protein>
<proteinExistence type="predicted"/>
<dbReference type="OrthoDB" id="4563217at2"/>
<evidence type="ECO:0000313" key="2">
    <source>
        <dbReference type="Proteomes" id="UP000287547"/>
    </source>
</evidence>
<dbReference type="PANTHER" id="PTHR14136">
    <property type="entry name" value="BTB_POZ DOMAIN-CONTAINING PROTEIN KCTD9"/>
    <property type="match status" value="1"/>
</dbReference>
<evidence type="ECO:0000313" key="1">
    <source>
        <dbReference type="EMBL" id="RSM59634.1"/>
    </source>
</evidence>
<comment type="caution">
    <text evidence="1">The sequence shown here is derived from an EMBL/GenBank/DDBJ whole genome shotgun (WGS) entry which is preliminary data.</text>
</comment>
<sequence>MTPEPQSLTRDNSNLEGASLIGTKLTDATMSDTILRNANLTRADLSGADLIDADLTGARLDGTVLLGANLTNAHLDDATFHGVIADHTTTWPQGFTPPSDTRPRRVIPSRTAKVYGRVHRAHYRIGRRS</sequence>
<dbReference type="Gene3D" id="2.160.20.80">
    <property type="entry name" value="E3 ubiquitin-protein ligase SopA"/>
    <property type="match status" value="1"/>
</dbReference>
<reference evidence="1 2" key="1">
    <citation type="submission" date="2018-05" db="EMBL/GenBank/DDBJ databases">
        <title>Evolution of GPA BGCs.</title>
        <authorList>
            <person name="Waglechner N."/>
            <person name="Wright G.D."/>
        </authorList>
    </citation>
    <scope>NUCLEOTIDE SEQUENCE [LARGE SCALE GENOMIC DNA]</scope>
    <source>
        <strain evidence="1 2">A82846</strain>
    </source>
</reference>
<gene>
    <name evidence="1" type="ORF">DMH04_55635</name>
</gene>
<dbReference type="SUPFAM" id="SSF141571">
    <property type="entry name" value="Pentapeptide repeat-like"/>
    <property type="match status" value="1"/>
</dbReference>